<evidence type="ECO:0000313" key="3">
    <source>
        <dbReference type="Proteomes" id="UP000245921"/>
    </source>
</evidence>
<organism evidence="2 3">
    <name type="scientific">Oceanotoga teriensis</name>
    <dbReference type="NCBI Taxonomy" id="515440"/>
    <lineage>
        <taxon>Bacteria</taxon>
        <taxon>Thermotogati</taxon>
        <taxon>Thermotogota</taxon>
        <taxon>Thermotogae</taxon>
        <taxon>Petrotogales</taxon>
        <taxon>Petrotogaceae</taxon>
        <taxon>Oceanotoga</taxon>
    </lineage>
</organism>
<feature type="transmembrane region" description="Helical" evidence="1">
    <location>
        <begin position="65"/>
        <end position="83"/>
    </location>
</feature>
<evidence type="ECO:0000256" key="1">
    <source>
        <dbReference type="SAM" id="Phobius"/>
    </source>
</evidence>
<name>A0AA45HI60_9BACT</name>
<feature type="transmembrane region" description="Helical" evidence="1">
    <location>
        <begin position="158"/>
        <end position="177"/>
    </location>
</feature>
<feature type="transmembrane region" description="Helical" evidence="1">
    <location>
        <begin position="189"/>
        <end position="208"/>
    </location>
</feature>
<feature type="transmembrane region" description="Helical" evidence="1">
    <location>
        <begin position="5"/>
        <end position="25"/>
    </location>
</feature>
<evidence type="ECO:0000313" key="2">
    <source>
        <dbReference type="EMBL" id="PWJ90539.1"/>
    </source>
</evidence>
<dbReference type="RefSeq" id="WP_109605117.1">
    <property type="nucleotide sequence ID" value="NZ_QGGI01000012.1"/>
</dbReference>
<reference evidence="2 3" key="1">
    <citation type="submission" date="2018-05" db="EMBL/GenBank/DDBJ databases">
        <title>Genomic Encyclopedia of Type Strains, Phase IV (KMG-IV): sequencing the most valuable type-strain genomes for metagenomic binning, comparative biology and taxonomic classification.</title>
        <authorList>
            <person name="Goeker M."/>
        </authorList>
    </citation>
    <scope>NUCLEOTIDE SEQUENCE [LARGE SCALE GENOMIC DNA]</scope>
    <source>
        <strain evidence="2 3">DSM 24906</strain>
    </source>
</reference>
<dbReference type="Proteomes" id="UP000245921">
    <property type="component" value="Unassembled WGS sequence"/>
</dbReference>
<keyword evidence="1" id="KW-0812">Transmembrane</keyword>
<sequence>MGLKYISFIIISFFTIYLFGLSFISSFQDNIYVFLVLLFLILGILNSIIREFFLISKKDKKFLKFNFEDIFFVFLGAFIAYVLNIYLKQGAIIAASLVGIISSSFLKNKSIPIYTGAFAGMVSPDLYHDFYHIIIVSLITGIFYVLSKDVFKGIGGKLGATAFVSWVLLSFIFDFSFIKGEFYYDLDFVVFFISFLGVFLTFFLQYYLNKDLVASSSILSLLGALIFPVIFFEKGVDLSILFMASTFAGMSTDKKINNFAFMVLVSFFVSIIFVYSYSHFGGGGGKLGTISFGCVLGVKGICNFFNRHNIFILKK</sequence>
<feature type="transmembrane region" description="Helical" evidence="1">
    <location>
        <begin position="256"/>
        <end position="275"/>
    </location>
</feature>
<protein>
    <submittedName>
        <fullName evidence="2">Uncharacterized protein</fullName>
    </submittedName>
</protein>
<accession>A0AA45HI60</accession>
<proteinExistence type="predicted"/>
<feature type="transmembrane region" description="Helical" evidence="1">
    <location>
        <begin position="31"/>
        <end position="53"/>
    </location>
</feature>
<feature type="transmembrane region" description="Helical" evidence="1">
    <location>
        <begin position="287"/>
        <end position="305"/>
    </location>
</feature>
<keyword evidence="1" id="KW-1133">Transmembrane helix</keyword>
<keyword evidence="1" id="KW-0472">Membrane</keyword>
<dbReference type="EMBL" id="QGGI01000012">
    <property type="protein sequence ID" value="PWJ90539.1"/>
    <property type="molecule type" value="Genomic_DNA"/>
</dbReference>
<keyword evidence="3" id="KW-1185">Reference proteome</keyword>
<feature type="transmembrane region" description="Helical" evidence="1">
    <location>
        <begin position="220"/>
        <end position="244"/>
    </location>
</feature>
<feature type="transmembrane region" description="Helical" evidence="1">
    <location>
        <begin position="126"/>
        <end position="146"/>
    </location>
</feature>
<comment type="caution">
    <text evidence="2">The sequence shown here is derived from an EMBL/GenBank/DDBJ whole genome shotgun (WGS) entry which is preliminary data.</text>
</comment>
<dbReference type="AlphaFoldDB" id="A0AA45HI60"/>
<gene>
    <name evidence="2" type="ORF">C7380_1127</name>
</gene>